<dbReference type="AlphaFoldDB" id="D5CSI4"/>
<proteinExistence type="predicted"/>
<evidence type="ECO:0000313" key="2">
    <source>
        <dbReference type="Proteomes" id="UP000001625"/>
    </source>
</evidence>
<dbReference type="KEGG" id="slt:Slit_1687"/>
<dbReference type="STRING" id="580332.Slit_1687"/>
<dbReference type="HOGENOM" id="CLU_181318_0_0_4"/>
<dbReference type="EMBL" id="CP001965">
    <property type="protein sequence ID" value="ADE11920.1"/>
    <property type="molecule type" value="Genomic_DNA"/>
</dbReference>
<organism evidence="1 2">
    <name type="scientific">Sideroxydans lithotrophicus (strain ES-1)</name>
    <dbReference type="NCBI Taxonomy" id="580332"/>
    <lineage>
        <taxon>Bacteria</taxon>
        <taxon>Pseudomonadati</taxon>
        <taxon>Pseudomonadota</taxon>
        <taxon>Betaproteobacteria</taxon>
        <taxon>Nitrosomonadales</taxon>
        <taxon>Gallionellaceae</taxon>
        <taxon>Sideroxydans</taxon>
    </lineage>
</organism>
<protein>
    <submittedName>
        <fullName evidence="1">Uncharacterized protein</fullName>
    </submittedName>
</protein>
<reference evidence="1 2" key="1">
    <citation type="submission" date="2010-03" db="EMBL/GenBank/DDBJ databases">
        <title>Complete sequence of Sideroxydans lithotrophicus ES-1.</title>
        <authorList>
            <consortium name="US DOE Joint Genome Institute"/>
            <person name="Lucas S."/>
            <person name="Copeland A."/>
            <person name="Lapidus A."/>
            <person name="Cheng J.-F."/>
            <person name="Bruce D."/>
            <person name="Goodwin L."/>
            <person name="Pitluck S."/>
            <person name="Munk A.C."/>
            <person name="Detter J.C."/>
            <person name="Han C."/>
            <person name="Tapia R."/>
            <person name="Larimer F."/>
            <person name="Land M."/>
            <person name="Hauser L."/>
            <person name="Kyrpides N."/>
            <person name="Ivanova N."/>
            <person name="Emerson D."/>
            <person name="Woyke T."/>
        </authorList>
    </citation>
    <scope>NUCLEOTIDE SEQUENCE [LARGE SCALE GENOMIC DNA]</scope>
    <source>
        <strain evidence="1 2">ES-1</strain>
    </source>
</reference>
<accession>D5CSI4</accession>
<name>D5CSI4_SIDLE</name>
<gene>
    <name evidence="1" type="ordered locus">Slit_1687</name>
</gene>
<dbReference type="OrthoDB" id="8911478at2"/>
<keyword evidence="2" id="KW-1185">Reference proteome</keyword>
<dbReference type="Pfam" id="PF22295">
    <property type="entry name" value="DUF6967"/>
    <property type="match status" value="1"/>
</dbReference>
<dbReference type="RefSeq" id="WP_013029818.1">
    <property type="nucleotide sequence ID" value="NC_013959.1"/>
</dbReference>
<dbReference type="InterPro" id="IPR054240">
    <property type="entry name" value="DUF6967"/>
</dbReference>
<dbReference type="Proteomes" id="UP000001625">
    <property type="component" value="Chromosome"/>
</dbReference>
<dbReference type="eggNOG" id="ENOG5033FBM">
    <property type="taxonomic scope" value="Bacteria"/>
</dbReference>
<evidence type="ECO:0000313" key="1">
    <source>
        <dbReference type="EMBL" id="ADE11920.1"/>
    </source>
</evidence>
<sequence>MAKITELSKIHVPLGGQQIELQQIDHAEGGMSMLRVRIREGKRFTIFDIDPATAVQWADTMHQWANLQGTK</sequence>